<feature type="region of interest" description="Disordered" evidence="1">
    <location>
        <begin position="17"/>
        <end position="38"/>
    </location>
</feature>
<evidence type="ECO:0000313" key="2">
    <source>
        <dbReference type="EMBL" id="SHE33887.1"/>
    </source>
</evidence>
<gene>
    <name evidence="2" type="ORF">SAMN02745190_00199</name>
</gene>
<protein>
    <submittedName>
        <fullName evidence="2">Uncharacterized protein</fullName>
    </submittedName>
</protein>
<reference evidence="2 3" key="1">
    <citation type="submission" date="2016-11" db="EMBL/GenBank/DDBJ databases">
        <authorList>
            <person name="Jaros S."/>
            <person name="Januszkiewicz K."/>
            <person name="Wedrychowicz H."/>
        </authorList>
    </citation>
    <scope>NUCLEOTIDE SEQUENCE [LARGE SCALE GENOMIC DNA]</scope>
    <source>
        <strain evidence="2 3">DSM 10502</strain>
    </source>
</reference>
<dbReference type="EMBL" id="FQUG01000002">
    <property type="protein sequence ID" value="SHE33887.1"/>
    <property type="molecule type" value="Genomic_DNA"/>
</dbReference>
<evidence type="ECO:0000256" key="1">
    <source>
        <dbReference type="SAM" id="MobiDB-lite"/>
    </source>
</evidence>
<dbReference type="Proteomes" id="UP000184404">
    <property type="component" value="Unassembled WGS sequence"/>
</dbReference>
<evidence type="ECO:0000313" key="3">
    <source>
        <dbReference type="Proteomes" id="UP000184404"/>
    </source>
</evidence>
<organism evidence="2 3">
    <name type="scientific">Schwartzia succinivorans DSM 10502</name>
    <dbReference type="NCBI Taxonomy" id="1123243"/>
    <lineage>
        <taxon>Bacteria</taxon>
        <taxon>Bacillati</taxon>
        <taxon>Bacillota</taxon>
        <taxon>Negativicutes</taxon>
        <taxon>Selenomonadales</taxon>
        <taxon>Selenomonadaceae</taxon>
        <taxon>Schwartzia</taxon>
    </lineage>
</organism>
<keyword evidence="3" id="KW-1185">Reference proteome</keyword>
<name>A0A1M4SPL6_9FIRM</name>
<proteinExistence type="predicted"/>
<dbReference type="RefSeq" id="WP_072934320.1">
    <property type="nucleotide sequence ID" value="NZ_FQUG01000002.1"/>
</dbReference>
<sequence length="193" mass="21984">MLGSLFSKAGKIFGKTEEEKEAVAEDGQEAAAKETAERPGDITYMKAYRIHEDDGSFTFDDQPPRRNCVYDVVNLKLPQGAAILDFGGAPDILKRIRLENNEYTHLETRDSEPVLVAEAVKNGIGIPTTRYTKLEYIPLQEDIRCDFEELCKKNAPDNIYHVTYSEGRYRLTDMYGSKIITKQEAMQYQAEWT</sequence>
<dbReference type="AlphaFoldDB" id="A0A1M4SPL6"/>
<dbReference type="STRING" id="1123243.SAMN02745190_00199"/>
<accession>A0A1M4SPL6</accession>